<dbReference type="InterPro" id="IPR027417">
    <property type="entry name" value="P-loop_NTPase"/>
</dbReference>
<dbReference type="SUPFAM" id="SSF52540">
    <property type="entry name" value="P-loop containing nucleoside triphosphate hydrolases"/>
    <property type="match status" value="1"/>
</dbReference>
<dbReference type="SMART" id="SM00382">
    <property type="entry name" value="AAA"/>
    <property type="match status" value="1"/>
</dbReference>
<sequence length="298" mass="33378">MFGDEIKWVGKKVWNGVKYCFVKEITINVKDSPKSVFAIKSELKKNVSSNNRYIATDGNSSPQYKLPNGSYSVEGISVSVDDDKITLTTIFGSMDNLKKFLSDSYTEYCSPENVSVFFTSDKDKWSFPIFRRPRNMSEISKSSNIKKVLDDMKLFKKNEDHYADEGKPYRRGFLFKGAPGTGKTTTIEVISSKYNMSVYLVNLNSSDMSDTVLINLISKVPPKSLIVFEEIDKQLETLNANALSMVSGGGLLSSLDGPQRLSHGTVFIMTANRDDFLVGDFGKGLLREGRVDKTFTFI</sequence>
<evidence type="ECO:0000259" key="2">
    <source>
        <dbReference type="SMART" id="SM00382"/>
    </source>
</evidence>
<comment type="similarity">
    <text evidence="1">Belongs to the AAA ATPase family. BCS1 subfamily.</text>
</comment>
<protein>
    <submittedName>
        <fullName evidence="3">ATPase family protein</fullName>
    </submittedName>
</protein>
<dbReference type="InterPro" id="IPR003959">
    <property type="entry name" value="ATPase_AAA_core"/>
</dbReference>
<dbReference type="Gene3D" id="3.40.50.300">
    <property type="entry name" value="P-loop containing nucleotide triphosphate hydrolases"/>
    <property type="match status" value="1"/>
</dbReference>
<dbReference type="PANTHER" id="PTHR23070">
    <property type="entry name" value="BCS1 AAA-TYPE ATPASE"/>
    <property type="match status" value="1"/>
</dbReference>
<evidence type="ECO:0000313" key="3">
    <source>
        <dbReference type="EMBL" id="QBK93300.1"/>
    </source>
</evidence>
<reference evidence="3" key="1">
    <citation type="journal article" date="2019" name="MBio">
        <title>Virus Genomes from Deep Sea Sediments Expand the Ocean Megavirome and Support Independent Origins of Viral Gigantism.</title>
        <authorList>
            <person name="Backstrom D."/>
            <person name="Yutin N."/>
            <person name="Jorgensen S.L."/>
            <person name="Dharamshi J."/>
            <person name="Homa F."/>
            <person name="Zaremba-Niedwiedzka K."/>
            <person name="Spang A."/>
            <person name="Wolf Y.I."/>
            <person name="Koonin E.V."/>
            <person name="Ettema T.J."/>
        </authorList>
    </citation>
    <scope>NUCLEOTIDE SEQUENCE</scope>
</reference>
<dbReference type="GO" id="GO:0016887">
    <property type="term" value="F:ATP hydrolysis activity"/>
    <property type="evidence" value="ECO:0007669"/>
    <property type="project" value="InterPro"/>
</dbReference>
<name>A0A481ZDS0_9VIRU</name>
<evidence type="ECO:0000256" key="1">
    <source>
        <dbReference type="ARBA" id="ARBA00007448"/>
    </source>
</evidence>
<dbReference type="InterPro" id="IPR003593">
    <property type="entry name" value="AAA+_ATPase"/>
</dbReference>
<dbReference type="EMBL" id="MK500594">
    <property type="protein sequence ID" value="QBK93300.1"/>
    <property type="molecule type" value="Genomic_DNA"/>
</dbReference>
<dbReference type="Pfam" id="PF00004">
    <property type="entry name" value="AAA"/>
    <property type="match status" value="1"/>
</dbReference>
<gene>
    <name evidence="3" type="ORF">LCPAC404_00040</name>
</gene>
<dbReference type="GO" id="GO:0005524">
    <property type="term" value="F:ATP binding"/>
    <property type="evidence" value="ECO:0007669"/>
    <property type="project" value="InterPro"/>
</dbReference>
<proteinExistence type="inferred from homology"/>
<feature type="domain" description="AAA+ ATPase" evidence="2">
    <location>
        <begin position="169"/>
        <end position="296"/>
    </location>
</feature>
<accession>A0A481ZDS0</accession>
<dbReference type="InterPro" id="IPR050747">
    <property type="entry name" value="Mitochondrial_chaperone_BCS1"/>
</dbReference>
<organism evidence="3">
    <name type="scientific">Pithovirus LCPAC404</name>
    <dbReference type="NCBI Taxonomy" id="2506597"/>
    <lineage>
        <taxon>Viruses</taxon>
        <taxon>Pithoviruses</taxon>
    </lineage>
</organism>